<evidence type="ECO:0000313" key="3">
    <source>
        <dbReference type="Proteomes" id="UP000053989"/>
    </source>
</evidence>
<organism evidence="2 3">
    <name type="scientific">Scleroderma citrinum Foug A</name>
    <dbReference type="NCBI Taxonomy" id="1036808"/>
    <lineage>
        <taxon>Eukaryota</taxon>
        <taxon>Fungi</taxon>
        <taxon>Dikarya</taxon>
        <taxon>Basidiomycota</taxon>
        <taxon>Agaricomycotina</taxon>
        <taxon>Agaricomycetes</taxon>
        <taxon>Agaricomycetidae</taxon>
        <taxon>Boletales</taxon>
        <taxon>Sclerodermatineae</taxon>
        <taxon>Sclerodermataceae</taxon>
        <taxon>Scleroderma</taxon>
    </lineage>
</organism>
<dbReference type="AlphaFoldDB" id="A0A0C2ZQ97"/>
<name>A0A0C2ZQ97_9AGAM</name>
<evidence type="ECO:0000256" key="1">
    <source>
        <dbReference type="SAM" id="Phobius"/>
    </source>
</evidence>
<reference evidence="3" key="2">
    <citation type="submission" date="2015-01" db="EMBL/GenBank/DDBJ databases">
        <title>Evolutionary Origins and Diversification of the Mycorrhizal Mutualists.</title>
        <authorList>
            <consortium name="DOE Joint Genome Institute"/>
            <consortium name="Mycorrhizal Genomics Consortium"/>
            <person name="Kohler A."/>
            <person name="Kuo A."/>
            <person name="Nagy L.G."/>
            <person name="Floudas D."/>
            <person name="Copeland A."/>
            <person name="Barry K.W."/>
            <person name="Cichocki N."/>
            <person name="Veneault-Fourrey C."/>
            <person name="LaButti K."/>
            <person name="Lindquist E.A."/>
            <person name="Lipzen A."/>
            <person name="Lundell T."/>
            <person name="Morin E."/>
            <person name="Murat C."/>
            <person name="Riley R."/>
            <person name="Ohm R."/>
            <person name="Sun H."/>
            <person name="Tunlid A."/>
            <person name="Henrissat B."/>
            <person name="Grigoriev I.V."/>
            <person name="Hibbett D.S."/>
            <person name="Martin F."/>
        </authorList>
    </citation>
    <scope>NUCLEOTIDE SEQUENCE [LARGE SCALE GENOMIC DNA]</scope>
    <source>
        <strain evidence="3">Foug A</strain>
    </source>
</reference>
<keyword evidence="1" id="KW-0812">Transmembrane</keyword>
<gene>
    <name evidence="2" type="ORF">SCLCIDRAFT_341789</name>
</gene>
<dbReference type="HOGENOM" id="CLU_1289617_0_0_1"/>
<keyword evidence="3" id="KW-1185">Reference proteome</keyword>
<keyword evidence="1" id="KW-0472">Membrane</keyword>
<feature type="transmembrane region" description="Helical" evidence="1">
    <location>
        <begin position="177"/>
        <end position="196"/>
    </location>
</feature>
<reference evidence="2 3" key="1">
    <citation type="submission" date="2014-04" db="EMBL/GenBank/DDBJ databases">
        <authorList>
            <consortium name="DOE Joint Genome Institute"/>
            <person name="Kuo A."/>
            <person name="Kohler A."/>
            <person name="Nagy L.G."/>
            <person name="Floudas D."/>
            <person name="Copeland A."/>
            <person name="Barry K.W."/>
            <person name="Cichocki N."/>
            <person name="Veneault-Fourrey C."/>
            <person name="LaButti K."/>
            <person name="Lindquist E.A."/>
            <person name="Lipzen A."/>
            <person name="Lundell T."/>
            <person name="Morin E."/>
            <person name="Murat C."/>
            <person name="Sun H."/>
            <person name="Tunlid A."/>
            <person name="Henrissat B."/>
            <person name="Grigoriev I.V."/>
            <person name="Hibbett D.S."/>
            <person name="Martin F."/>
            <person name="Nordberg H.P."/>
            <person name="Cantor M.N."/>
            <person name="Hua S.X."/>
        </authorList>
    </citation>
    <scope>NUCLEOTIDE SEQUENCE [LARGE SCALE GENOMIC DNA]</scope>
    <source>
        <strain evidence="2 3">Foug A</strain>
    </source>
</reference>
<evidence type="ECO:0000313" key="2">
    <source>
        <dbReference type="EMBL" id="KIM54777.1"/>
    </source>
</evidence>
<dbReference type="InParanoid" id="A0A0C2ZQ97"/>
<dbReference type="EMBL" id="KN822147">
    <property type="protein sequence ID" value="KIM54777.1"/>
    <property type="molecule type" value="Genomic_DNA"/>
</dbReference>
<proteinExistence type="predicted"/>
<accession>A0A0C2ZQ97</accession>
<protein>
    <submittedName>
        <fullName evidence="2">Uncharacterized protein</fullName>
    </submittedName>
</protein>
<dbReference type="Proteomes" id="UP000053989">
    <property type="component" value="Unassembled WGS sequence"/>
</dbReference>
<sequence length="214" mass="23040">MNSAAASCSTFSGHGGLWRRCRTLRCGGSELRKAIFSLIQPPVGARHTHVGVLFGSDALSSRVHRGTKGPMINYMASVATSVSRQPYSCLAVTLLSQSARVLFDLAETLRVVSGPLRRHCYTQSTGCSTRGLAISLCHCGASRNDQNLPPPSFFSAPWLEEPAHAGMYSMLYTSFSIYRVALVSILVLTVTSPLVGNPGRDTGGPPSHWAYPRQ</sequence>
<keyword evidence="1" id="KW-1133">Transmembrane helix</keyword>